<dbReference type="FunFam" id="3.40.50.300:FF:000134">
    <property type="entry name" value="Iron-enterobactin ABC transporter ATP-binding protein"/>
    <property type="match status" value="1"/>
</dbReference>
<dbReference type="STRING" id="694327.DFW101_0298"/>
<protein>
    <submittedName>
        <fullName evidence="5">Iron-chelate-transporting ATPase</fullName>
        <ecNumber evidence="5">3.6.3.34</ecNumber>
    </submittedName>
</protein>
<keyword evidence="2" id="KW-0547">Nucleotide-binding</keyword>
<keyword evidence="5" id="KW-0378">Hydrolase</keyword>
<dbReference type="SUPFAM" id="SSF52540">
    <property type="entry name" value="P-loop containing nucleoside triphosphate hydrolases"/>
    <property type="match status" value="1"/>
</dbReference>
<dbReference type="GO" id="GO:0005524">
    <property type="term" value="F:ATP binding"/>
    <property type="evidence" value="ECO:0007669"/>
    <property type="project" value="UniProtKB-KW"/>
</dbReference>
<sequence length="274" mass="28223">MIRLSGLRAGYGGRDILCGLDLHIGRGEMVGLLGPNGAGKTTLLLAATGVLAPTAGTVSLGGRDVGRLAPRERARLVAAVPQRAESARELTVRSLVLMGRYPYLSLLGGYGPDDRAAAKAAMEAVGVADLGDRLLGELSGGEFQRVLTARALAQAADVLILDEASANLDIARKMELYALLAARNAAGTTIVAALHDVNLAALFCRRLVFLKNGRIEADGPVAAVFTRNILSRIYETDIAVIAHPQTGTPQALAVPAAGGPAPGCAGPGPDHGVR</sequence>
<dbReference type="EMBL" id="CM001368">
    <property type="protein sequence ID" value="EHJ46315.1"/>
    <property type="molecule type" value="Genomic_DNA"/>
</dbReference>
<reference evidence="6" key="1">
    <citation type="journal article" date="2015" name="Genome Announc.">
        <title>High-Quality Draft Genome Sequence of Desulfovibrio carbinoliphilus FW-101-2B, an Organic Acid-Oxidizing Sulfate-Reducing Bacterium Isolated from Uranium(VI)-Contaminated Groundwater.</title>
        <authorList>
            <person name="Ramsay B.D."/>
            <person name="Hwang C."/>
            <person name="Woo H.L."/>
            <person name="Carroll S.L."/>
            <person name="Lucas S."/>
            <person name="Han J."/>
            <person name="Lapidus A.L."/>
            <person name="Cheng J.F."/>
            <person name="Goodwin L.A."/>
            <person name="Pitluck S."/>
            <person name="Peters L."/>
            <person name="Chertkov O."/>
            <person name="Held B."/>
            <person name="Detter J.C."/>
            <person name="Han C.S."/>
            <person name="Tapia R."/>
            <person name="Land M.L."/>
            <person name="Hauser L.J."/>
            <person name="Kyrpides N.C."/>
            <person name="Ivanova N.N."/>
            <person name="Mikhailova N."/>
            <person name="Pagani I."/>
            <person name="Woyke T."/>
            <person name="Arkin A.P."/>
            <person name="Dehal P."/>
            <person name="Chivian D."/>
            <person name="Criddle C.S."/>
            <person name="Wu W."/>
            <person name="Chakraborty R."/>
            <person name="Hazen T.C."/>
            <person name="Fields M.W."/>
        </authorList>
    </citation>
    <scope>NUCLEOTIDE SEQUENCE [LARGE SCALE GENOMIC DNA]</scope>
    <source>
        <strain evidence="6">FW-101-2B</strain>
    </source>
</reference>
<dbReference type="CDD" id="cd03214">
    <property type="entry name" value="ABC_Iron-Siderophores_B12_Hemin"/>
    <property type="match status" value="1"/>
</dbReference>
<dbReference type="OrthoDB" id="9809450at2"/>
<dbReference type="Gene3D" id="3.40.50.300">
    <property type="entry name" value="P-loop containing nucleotide triphosphate hydrolases"/>
    <property type="match status" value="1"/>
</dbReference>
<gene>
    <name evidence="5" type="ORF">DFW101_0298</name>
</gene>
<dbReference type="PANTHER" id="PTHR42794:SF2">
    <property type="entry name" value="ABC TRANSPORTER ATP-BINDING PROTEIN"/>
    <property type="match status" value="1"/>
</dbReference>
<evidence type="ECO:0000313" key="6">
    <source>
        <dbReference type="Proteomes" id="UP000004662"/>
    </source>
</evidence>
<evidence type="ECO:0000256" key="2">
    <source>
        <dbReference type="ARBA" id="ARBA00022741"/>
    </source>
</evidence>
<dbReference type="InterPro" id="IPR027417">
    <property type="entry name" value="P-loop_NTPase"/>
</dbReference>
<name>G7QD09_9BACT</name>
<evidence type="ECO:0000313" key="5">
    <source>
        <dbReference type="EMBL" id="EHJ46315.1"/>
    </source>
</evidence>
<keyword evidence="1" id="KW-0813">Transport</keyword>
<organism evidence="5 6">
    <name type="scientific">Solidesulfovibrio carbinoliphilus subsp. oakridgensis</name>
    <dbReference type="NCBI Taxonomy" id="694327"/>
    <lineage>
        <taxon>Bacteria</taxon>
        <taxon>Pseudomonadati</taxon>
        <taxon>Thermodesulfobacteriota</taxon>
        <taxon>Desulfovibrionia</taxon>
        <taxon>Desulfovibrionales</taxon>
        <taxon>Desulfovibrionaceae</taxon>
        <taxon>Solidesulfovibrio</taxon>
    </lineage>
</organism>
<proteinExistence type="predicted"/>
<dbReference type="eggNOG" id="COG1120">
    <property type="taxonomic scope" value="Bacteria"/>
</dbReference>
<dbReference type="Proteomes" id="UP000004662">
    <property type="component" value="Chromosome"/>
</dbReference>
<evidence type="ECO:0000259" key="4">
    <source>
        <dbReference type="PROSITE" id="PS50893"/>
    </source>
</evidence>
<dbReference type="PANTHER" id="PTHR42794">
    <property type="entry name" value="HEMIN IMPORT ATP-BINDING PROTEIN HMUV"/>
    <property type="match status" value="1"/>
</dbReference>
<dbReference type="GO" id="GO:0016887">
    <property type="term" value="F:ATP hydrolysis activity"/>
    <property type="evidence" value="ECO:0007669"/>
    <property type="project" value="InterPro"/>
</dbReference>
<dbReference type="InterPro" id="IPR003439">
    <property type="entry name" value="ABC_transporter-like_ATP-bd"/>
</dbReference>
<dbReference type="EC" id="3.6.3.34" evidence="5"/>
<dbReference type="HOGENOM" id="CLU_000604_1_11_7"/>
<dbReference type="RefSeq" id="WP_009179762.1">
    <property type="nucleotide sequence ID" value="NZ_CM001368.1"/>
</dbReference>
<keyword evidence="3" id="KW-0067">ATP-binding</keyword>
<dbReference type="InterPro" id="IPR003593">
    <property type="entry name" value="AAA+_ATPase"/>
</dbReference>
<evidence type="ECO:0000256" key="3">
    <source>
        <dbReference type="ARBA" id="ARBA00022840"/>
    </source>
</evidence>
<feature type="domain" description="ABC transporter" evidence="4">
    <location>
        <begin position="2"/>
        <end position="237"/>
    </location>
</feature>
<keyword evidence="6" id="KW-1185">Reference proteome</keyword>
<dbReference type="SMART" id="SM00382">
    <property type="entry name" value="AAA"/>
    <property type="match status" value="1"/>
</dbReference>
<dbReference type="PROSITE" id="PS50893">
    <property type="entry name" value="ABC_TRANSPORTER_2"/>
    <property type="match status" value="1"/>
</dbReference>
<accession>G7QD09</accession>
<dbReference type="AlphaFoldDB" id="G7QD09"/>
<evidence type="ECO:0000256" key="1">
    <source>
        <dbReference type="ARBA" id="ARBA00022448"/>
    </source>
</evidence>
<dbReference type="Pfam" id="PF00005">
    <property type="entry name" value="ABC_tran"/>
    <property type="match status" value="1"/>
</dbReference>